<comment type="caution">
    <text evidence="2">The sequence shown here is derived from an EMBL/GenBank/DDBJ whole genome shotgun (WGS) entry which is preliminary data.</text>
</comment>
<dbReference type="AlphaFoldDB" id="A0AAN8K6X3"/>
<gene>
    <name evidence="2" type="ORF">SNE40_007855</name>
</gene>
<name>A0AAN8K6X3_PATCE</name>
<evidence type="ECO:0000313" key="3">
    <source>
        <dbReference type="Proteomes" id="UP001347796"/>
    </source>
</evidence>
<accession>A0AAN8K6X3</accession>
<sequence>MEVEVPIPAKPLPVSPVKTSNLCLNCKIMRNSLNNMQKEKLQLQKEKSNSLYQPSPQTEKKVAVKTLTQSVKCKNVQLSKVKCKYTTANLAKDLKDAQKQLSELNKKHKMMKKYNKQKRVSPQL</sequence>
<protein>
    <submittedName>
        <fullName evidence="2">Uncharacterized protein</fullName>
    </submittedName>
</protein>
<dbReference type="Proteomes" id="UP001347796">
    <property type="component" value="Unassembled WGS sequence"/>
</dbReference>
<keyword evidence="3" id="KW-1185">Reference proteome</keyword>
<dbReference type="EMBL" id="JAZGQO010000006">
    <property type="protein sequence ID" value="KAK6185674.1"/>
    <property type="molecule type" value="Genomic_DNA"/>
</dbReference>
<feature type="region of interest" description="Disordered" evidence="1">
    <location>
        <begin position="105"/>
        <end position="124"/>
    </location>
</feature>
<reference evidence="2 3" key="1">
    <citation type="submission" date="2024-01" db="EMBL/GenBank/DDBJ databases">
        <title>The genome of the rayed Mediterranean limpet Patella caerulea (Linnaeus, 1758).</title>
        <authorList>
            <person name="Anh-Thu Weber A."/>
            <person name="Halstead-Nussloch G."/>
        </authorList>
    </citation>
    <scope>NUCLEOTIDE SEQUENCE [LARGE SCALE GENOMIC DNA]</scope>
    <source>
        <strain evidence="2">AATW-2023a</strain>
        <tissue evidence="2">Whole specimen</tissue>
    </source>
</reference>
<proteinExistence type="predicted"/>
<organism evidence="2 3">
    <name type="scientific">Patella caerulea</name>
    <name type="common">Rayed Mediterranean limpet</name>
    <dbReference type="NCBI Taxonomy" id="87958"/>
    <lineage>
        <taxon>Eukaryota</taxon>
        <taxon>Metazoa</taxon>
        <taxon>Spiralia</taxon>
        <taxon>Lophotrochozoa</taxon>
        <taxon>Mollusca</taxon>
        <taxon>Gastropoda</taxon>
        <taxon>Patellogastropoda</taxon>
        <taxon>Patelloidea</taxon>
        <taxon>Patellidae</taxon>
        <taxon>Patella</taxon>
    </lineage>
</organism>
<evidence type="ECO:0000256" key="1">
    <source>
        <dbReference type="SAM" id="MobiDB-lite"/>
    </source>
</evidence>
<evidence type="ECO:0000313" key="2">
    <source>
        <dbReference type="EMBL" id="KAK6185674.1"/>
    </source>
</evidence>
<feature type="compositionally biased region" description="Basic residues" evidence="1">
    <location>
        <begin position="106"/>
        <end position="124"/>
    </location>
</feature>